<dbReference type="Proteomes" id="UP000602510">
    <property type="component" value="Unassembled WGS sequence"/>
</dbReference>
<proteinExistence type="predicted"/>
<dbReference type="EMBL" id="WSZM01000190">
    <property type="protein sequence ID" value="KAF4038668.1"/>
    <property type="molecule type" value="Genomic_DNA"/>
</dbReference>
<gene>
    <name evidence="2" type="ORF">GN244_ATG09195</name>
</gene>
<sequence>MSETWTCIEDACASPVAPVPNISGEFTMSNVASVSTVSDVCALPTTVSYISDVNCVSSVSAFATAVSTVPDVSTVSDIDCFSTFSDVTCVSTVVVFSTFTDVSAIATVFTLSALFNIFDSCLFLGFLCVDLSSLEARGRLFFAL</sequence>
<comment type="caution">
    <text evidence="2">The sequence shown here is derived from an EMBL/GenBank/DDBJ whole genome shotgun (WGS) entry which is preliminary data.</text>
</comment>
<protein>
    <submittedName>
        <fullName evidence="2">Uncharacterized protein</fullName>
    </submittedName>
</protein>
<dbReference type="AlphaFoldDB" id="A0A833SUE7"/>
<organism evidence="2 3">
    <name type="scientific">Phytophthora infestans</name>
    <name type="common">Potato late blight agent</name>
    <name type="synonym">Botrytis infestans</name>
    <dbReference type="NCBI Taxonomy" id="4787"/>
    <lineage>
        <taxon>Eukaryota</taxon>
        <taxon>Sar</taxon>
        <taxon>Stramenopiles</taxon>
        <taxon>Oomycota</taxon>
        <taxon>Peronosporomycetes</taxon>
        <taxon>Peronosporales</taxon>
        <taxon>Peronosporaceae</taxon>
        <taxon>Phytophthora</taxon>
    </lineage>
</organism>
<evidence type="ECO:0000256" key="1">
    <source>
        <dbReference type="SAM" id="Phobius"/>
    </source>
</evidence>
<keyword evidence="1" id="KW-0472">Membrane</keyword>
<reference evidence="2" key="1">
    <citation type="submission" date="2020-04" db="EMBL/GenBank/DDBJ databases">
        <title>Hybrid Assembly of Korean Phytophthora infestans isolates.</title>
        <authorList>
            <person name="Prokchorchik M."/>
            <person name="Lee Y."/>
            <person name="Seo J."/>
            <person name="Cho J.-H."/>
            <person name="Park Y.-E."/>
            <person name="Jang D.-C."/>
            <person name="Im J.-S."/>
            <person name="Choi J.-G."/>
            <person name="Park H.-J."/>
            <person name="Lee G.-B."/>
            <person name="Lee Y.-G."/>
            <person name="Hong S.-Y."/>
            <person name="Cho K."/>
            <person name="Sohn K.H."/>
        </authorList>
    </citation>
    <scope>NUCLEOTIDE SEQUENCE</scope>
    <source>
        <strain evidence="2">KR_1_A1</strain>
    </source>
</reference>
<name>A0A833SUE7_PHYIN</name>
<evidence type="ECO:0000313" key="3">
    <source>
        <dbReference type="Proteomes" id="UP000602510"/>
    </source>
</evidence>
<keyword evidence="1" id="KW-1133">Transmembrane helix</keyword>
<accession>A0A833SUE7</accession>
<evidence type="ECO:0000313" key="2">
    <source>
        <dbReference type="EMBL" id="KAF4038668.1"/>
    </source>
</evidence>
<keyword evidence="3" id="KW-1185">Reference proteome</keyword>
<feature type="transmembrane region" description="Helical" evidence="1">
    <location>
        <begin position="104"/>
        <end position="129"/>
    </location>
</feature>
<keyword evidence="1" id="KW-0812">Transmembrane</keyword>